<evidence type="ECO:0000313" key="4">
    <source>
        <dbReference type="Proteomes" id="UP000831607"/>
    </source>
</evidence>
<feature type="domain" description="Barstar (barnase inhibitor)" evidence="2">
    <location>
        <begin position="39"/>
        <end position="129"/>
    </location>
</feature>
<reference evidence="3 4" key="1">
    <citation type="submission" date="2020-11" db="EMBL/GenBank/DDBJ databases">
        <title>Algicoccus daihaiensis sp.nov., isolated from Daihai Lake in Inner Mongolia.</title>
        <authorList>
            <person name="Kai J."/>
        </authorList>
    </citation>
    <scope>NUCLEOTIDE SEQUENCE [LARGE SCALE GENOMIC DNA]</scope>
    <source>
        <strain evidence="4">f23</strain>
    </source>
</reference>
<dbReference type="Gene3D" id="3.30.370.10">
    <property type="entry name" value="Barstar-like"/>
    <property type="match status" value="1"/>
</dbReference>
<keyword evidence="4" id="KW-1185">Reference proteome</keyword>
<organism evidence="3 4">
    <name type="scientific">Orrella daihaiensis</name>
    <dbReference type="NCBI Taxonomy" id="2782176"/>
    <lineage>
        <taxon>Bacteria</taxon>
        <taxon>Pseudomonadati</taxon>
        <taxon>Pseudomonadota</taxon>
        <taxon>Betaproteobacteria</taxon>
        <taxon>Burkholderiales</taxon>
        <taxon>Alcaligenaceae</taxon>
        <taxon>Orrella</taxon>
    </lineage>
</organism>
<dbReference type="InterPro" id="IPR035905">
    <property type="entry name" value="Barstar-like_sf"/>
</dbReference>
<evidence type="ECO:0000313" key="3">
    <source>
        <dbReference type="EMBL" id="UOD51118.1"/>
    </source>
</evidence>
<accession>A0ABY4ALG2</accession>
<gene>
    <name evidence="3" type="ORF">DHf2319_04240</name>
</gene>
<evidence type="ECO:0000259" key="2">
    <source>
        <dbReference type="Pfam" id="PF01337"/>
    </source>
</evidence>
<dbReference type="SUPFAM" id="SSF52038">
    <property type="entry name" value="Barstar-related"/>
    <property type="match status" value="1"/>
</dbReference>
<proteinExistence type="inferred from homology"/>
<dbReference type="EMBL" id="CP063982">
    <property type="protein sequence ID" value="UOD51118.1"/>
    <property type="molecule type" value="Genomic_DNA"/>
</dbReference>
<protein>
    <submittedName>
        <fullName evidence="3">Barstar family protein</fullName>
    </submittedName>
</protein>
<name>A0ABY4ALG2_9BURK</name>
<dbReference type="InterPro" id="IPR000468">
    <property type="entry name" value="Barstar"/>
</dbReference>
<dbReference type="Pfam" id="PF01337">
    <property type="entry name" value="Barstar"/>
    <property type="match status" value="1"/>
</dbReference>
<sequence length="151" mass="16778">MSKQADRQLRDLLKKGGELSHQHAQEFVAMAQTGELVWCEADCSRARNRSALFRAVVKAVDYPQFFGGSFEGLYDCLTDTIEDQKVGIVLVFKDLHSADPDIERDLAELQQVLGDVVGTASDSGRVFIYCIEHGGKHPDDVPGVVHNWSEE</sequence>
<dbReference type="Proteomes" id="UP000831607">
    <property type="component" value="Chromosome"/>
</dbReference>
<comment type="similarity">
    <text evidence="1">Belongs to the barstar family.</text>
</comment>
<dbReference type="RefSeq" id="WP_243479587.1">
    <property type="nucleotide sequence ID" value="NZ_CP063982.1"/>
</dbReference>
<evidence type="ECO:0000256" key="1">
    <source>
        <dbReference type="ARBA" id="ARBA00006845"/>
    </source>
</evidence>